<reference evidence="3 4" key="1">
    <citation type="submission" date="2020-04" db="EMBL/GenBank/DDBJ databases">
        <title>Perkinsus olseni comparative genomics.</title>
        <authorList>
            <person name="Bogema D.R."/>
        </authorList>
    </citation>
    <scope>NUCLEOTIDE SEQUENCE [LARGE SCALE GENOMIC DNA]</scope>
    <source>
        <strain evidence="2">ATCC PRA-205</strain>
        <strain evidence="1 3">ATCC PRA-207</strain>
    </source>
</reference>
<evidence type="ECO:0000313" key="1">
    <source>
        <dbReference type="EMBL" id="KAF4726141.1"/>
    </source>
</evidence>
<dbReference type="Proteomes" id="UP000553632">
    <property type="component" value="Unassembled WGS sequence"/>
</dbReference>
<dbReference type="EMBL" id="JABANM010015652">
    <property type="protein sequence ID" value="KAF4730707.1"/>
    <property type="molecule type" value="Genomic_DNA"/>
</dbReference>
<dbReference type="AlphaFoldDB" id="A0A7J6S0B7"/>
<dbReference type="EMBL" id="JABANO010021841">
    <property type="protein sequence ID" value="KAF4726141.1"/>
    <property type="molecule type" value="Genomic_DNA"/>
</dbReference>
<name>A0A7J6S0B7_PEROL</name>
<proteinExistence type="predicted"/>
<sequence length="172" mass="19171">PLQSYAKAINEQLLTRTQDAVCFWRDVAESVRGIKEGHRREVEGIIMANTGRGGEGGRRGDDDDVIMDDDDDLTLMMMMLGKNMTIPDEIRSKWLPLVDGIRLRKQGGGRGAPLNIDFSNVTNTSVGEDESREEEDKVLIGMYEVVNNNIPIRKSMQDEPLLVVVTAHLSCP</sequence>
<protein>
    <submittedName>
        <fullName evidence="1">Uncharacterized protein</fullName>
    </submittedName>
</protein>
<evidence type="ECO:0000313" key="3">
    <source>
        <dbReference type="Proteomes" id="UP000553632"/>
    </source>
</evidence>
<evidence type="ECO:0000313" key="2">
    <source>
        <dbReference type="EMBL" id="KAF4730707.1"/>
    </source>
</evidence>
<gene>
    <name evidence="2" type="ORF">FOZ62_011436</name>
    <name evidence="1" type="ORF">FOZ63_012631</name>
</gene>
<evidence type="ECO:0000313" key="4">
    <source>
        <dbReference type="Proteomes" id="UP000574390"/>
    </source>
</evidence>
<feature type="non-terminal residue" evidence="1">
    <location>
        <position position="1"/>
    </location>
</feature>
<accession>A0A7J6S0B7</accession>
<keyword evidence="3" id="KW-1185">Reference proteome</keyword>
<comment type="caution">
    <text evidence="1">The sequence shown here is derived from an EMBL/GenBank/DDBJ whole genome shotgun (WGS) entry which is preliminary data.</text>
</comment>
<dbReference type="Proteomes" id="UP000574390">
    <property type="component" value="Unassembled WGS sequence"/>
</dbReference>
<organism evidence="1 3">
    <name type="scientific">Perkinsus olseni</name>
    <name type="common">Perkinsus atlanticus</name>
    <dbReference type="NCBI Taxonomy" id="32597"/>
    <lineage>
        <taxon>Eukaryota</taxon>
        <taxon>Sar</taxon>
        <taxon>Alveolata</taxon>
        <taxon>Perkinsozoa</taxon>
        <taxon>Perkinsea</taxon>
        <taxon>Perkinsida</taxon>
        <taxon>Perkinsidae</taxon>
        <taxon>Perkinsus</taxon>
    </lineage>
</organism>